<gene>
    <name evidence="2" type="ORF">SE18_01515</name>
</gene>
<reference evidence="2 3" key="1">
    <citation type="submission" date="2015-07" db="EMBL/GenBank/DDBJ databases">
        <title>Whole genome sequence of Herpetosiphon geysericola DSM 7119.</title>
        <authorList>
            <person name="Hemp J."/>
            <person name="Ward L.M."/>
            <person name="Pace L.A."/>
            <person name="Fischer W.W."/>
        </authorList>
    </citation>
    <scope>NUCLEOTIDE SEQUENCE [LARGE SCALE GENOMIC DNA]</scope>
    <source>
        <strain evidence="2 3">DSM 7119</strain>
    </source>
</reference>
<evidence type="ECO:0000313" key="3">
    <source>
        <dbReference type="Proteomes" id="UP000050277"/>
    </source>
</evidence>
<dbReference type="Gene3D" id="3.40.970.30">
    <property type="entry name" value="yp_829618.1 like domains"/>
    <property type="match status" value="1"/>
</dbReference>
<dbReference type="RefSeq" id="WP_054532648.1">
    <property type="nucleotide sequence ID" value="NZ_LGKP01000004.1"/>
</dbReference>
<sequence length="134" mass="14879">MTMYSRQIDAQTRTAQFSLDPRGILWIISLPAAQETPADATENVAVMQRLLANRPNSAVILDMRALEAIDREARHIYTNSDAKFPSRGLAIVVESATSRITGNLYMTISRGSGRPTRMFQTPADAEIWAVNQLN</sequence>
<proteinExistence type="predicted"/>
<dbReference type="Gene3D" id="3.40.1680.10">
    <property type="entry name" value="yp_829618.1 domain like"/>
    <property type="match status" value="1"/>
</dbReference>
<accession>A0A0P6Y5T0</accession>
<comment type="caution">
    <text evidence="2">The sequence shown here is derived from an EMBL/GenBank/DDBJ whole genome shotgun (WGS) entry which is preliminary data.</text>
</comment>
<dbReference type="InterPro" id="IPR056695">
    <property type="entry name" value="DUF7793"/>
</dbReference>
<evidence type="ECO:0000313" key="2">
    <source>
        <dbReference type="EMBL" id="KPL91689.1"/>
    </source>
</evidence>
<keyword evidence="3" id="KW-1185">Reference proteome</keyword>
<organism evidence="2 3">
    <name type="scientific">Herpetosiphon geysericola</name>
    <dbReference type="NCBI Taxonomy" id="70996"/>
    <lineage>
        <taxon>Bacteria</taxon>
        <taxon>Bacillati</taxon>
        <taxon>Chloroflexota</taxon>
        <taxon>Chloroflexia</taxon>
        <taxon>Herpetosiphonales</taxon>
        <taxon>Herpetosiphonaceae</taxon>
        <taxon>Herpetosiphon</taxon>
    </lineage>
</organism>
<name>A0A0P6Y5T0_9CHLR</name>
<dbReference type="OrthoDB" id="5509438at2"/>
<feature type="domain" description="DUF7793" evidence="1">
    <location>
        <begin position="22"/>
        <end position="128"/>
    </location>
</feature>
<dbReference type="AlphaFoldDB" id="A0A0P6Y5T0"/>
<dbReference type="STRING" id="70996.SE18_01515"/>
<dbReference type="Pfam" id="PF25056">
    <property type="entry name" value="DUF7793"/>
    <property type="match status" value="1"/>
</dbReference>
<dbReference type="Proteomes" id="UP000050277">
    <property type="component" value="Unassembled WGS sequence"/>
</dbReference>
<dbReference type="EMBL" id="LGKP01000004">
    <property type="protein sequence ID" value="KPL91689.1"/>
    <property type="molecule type" value="Genomic_DNA"/>
</dbReference>
<evidence type="ECO:0000259" key="1">
    <source>
        <dbReference type="Pfam" id="PF25056"/>
    </source>
</evidence>
<protein>
    <recommendedName>
        <fullName evidence="1">DUF7793 domain-containing protein</fullName>
    </recommendedName>
</protein>